<feature type="region of interest" description="Disordered" evidence="1">
    <location>
        <begin position="1"/>
        <end position="21"/>
    </location>
</feature>
<evidence type="ECO:0000256" key="1">
    <source>
        <dbReference type="SAM" id="MobiDB-lite"/>
    </source>
</evidence>
<comment type="caution">
    <text evidence="2">The sequence shown here is derived from an EMBL/GenBank/DDBJ whole genome shotgun (WGS) entry which is preliminary data.</text>
</comment>
<proteinExistence type="predicted"/>
<feature type="region of interest" description="Disordered" evidence="1">
    <location>
        <begin position="53"/>
        <end position="110"/>
    </location>
</feature>
<name>A0ABQ2EXZ2_9DEIO</name>
<dbReference type="EMBL" id="BMPP01000007">
    <property type="protein sequence ID" value="GGK26135.1"/>
    <property type="molecule type" value="Genomic_DNA"/>
</dbReference>
<sequence length="110" mass="12292">MTGSGHATVPHMGKKDRHTPRTAFVTLRDLPGTRVMFWLVGDCPYCGAQHLHPAGNLRSADPADTLGEHPASCDPQRRYVLTLPPRPARKRGKEARRKERRSGRISDLDE</sequence>
<evidence type="ECO:0000313" key="2">
    <source>
        <dbReference type="EMBL" id="GGK26135.1"/>
    </source>
</evidence>
<feature type="compositionally biased region" description="Basic residues" evidence="1">
    <location>
        <begin position="87"/>
        <end position="101"/>
    </location>
</feature>
<dbReference type="Proteomes" id="UP000647587">
    <property type="component" value="Unassembled WGS sequence"/>
</dbReference>
<protein>
    <submittedName>
        <fullName evidence="2">Uncharacterized protein</fullName>
    </submittedName>
</protein>
<accession>A0ABQ2EXZ2</accession>
<keyword evidence="3" id="KW-1185">Reference proteome</keyword>
<evidence type="ECO:0000313" key="3">
    <source>
        <dbReference type="Proteomes" id="UP000647587"/>
    </source>
</evidence>
<gene>
    <name evidence="2" type="ORF">GCM10008955_19840</name>
</gene>
<organism evidence="2 3">
    <name type="scientific">Deinococcus malanensis</name>
    <dbReference type="NCBI Taxonomy" id="1706855"/>
    <lineage>
        <taxon>Bacteria</taxon>
        <taxon>Thermotogati</taxon>
        <taxon>Deinococcota</taxon>
        <taxon>Deinococci</taxon>
        <taxon>Deinococcales</taxon>
        <taxon>Deinococcaceae</taxon>
        <taxon>Deinococcus</taxon>
    </lineage>
</organism>
<reference evidence="3" key="1">
    <citation type="journal article" date="2019" name="Int. J. Syst. Evol. Microbiol.">
        <title>The Global Catalogue of Microorganisms (GCM) 10K type strain sequencing project: providing services to taxonomists for standard genome sequencing and annotation.</title>
        <authorList>
            <consortium name="The Broad Institute Genomics Platform"/>
            <consortium name="The Broad Institute Genome Sequencing Center for Infectious Disease"/>
            <person name="Wu L."/>
            <person name="Ma J."/>
        </authorList>
    </citation>
    <scope>NUCLEOTIDE SEQUENCE [LARGE SCALE GENOMIC DNA]</scope>
    <source>
        <strain evidence="3">JCM 30331</strain>
    </source>
</reference>